<dbReference type="Proteomes" id="UP000306441">
    <property type="component" value="Unassembled WGS sequence"/>
</dbReference>
<keyword evidence="3" id="KW-1185">Reference proteome</keyword>
<dbReference type="EMBL" id="SSNY01000001">
    <property type="protein sequence ID" value="THF59659.1"/>
    <property type="molecule type" value="Genomic_DNA"/>
</dbReference>
<sequence>MRNSLVFAAAAGAAALLLAGCVTPGNADKTVEMQVGQTRHITAYRANGCGASAPSFAAIESRLPKSSVVKYSDGGLSSRVSRDCGKRVPTRAVNGTGIASGTEGHMYQSGSVAIVVK</sequence>
<dbReference type="PROSITE" id="PS51257">
    <property type="entry name" value="PROKAR_LIPOPROTEIN"/>
    <property type="match status" value="1"/>
</dbReference>
<evidence type="ECO:0000256" key="1">
    <source>
        <dbReference type="SAM" id="SignalP"/>
    </source>
</evidence>
<dbReference type="RefSeq" id="WP_136353052.1">
    <property type="nucleotide sequence ID" value="NZ_SSNY01000001.1"/>
</dbReference>
<accession>A0ABY2QCF3</accession>
<gene>
    <name evidence="2" type="ORF">E6C48_00920</name>
</gene>
<evidence type="ECO:0000313" key="3">
    <source>
        <dbReference type="Proteomes" id="UP000306441"/>
    </source>
</evidence>
<keyword evidence="1" id="KW-0732">Signal</keyword>
<evidence type="ECO:0008006" key="4">
    <source>
        <dbReference type="Google" id="ProtNLM"/>
    </source>
</evidence>
<feature type="chain" id="PRO_5045581967" description="Lipoprotein" evidence="1">
    <location>
        <begin position="28"/>
        <end position="117"/>
    </location>
</feature>
<evidence type="ECO:0000313" key="2">
    <source>
        <dbReference type="EMBL" id="THF59659.1"/>
    </source>
</evidence>
<comment type="caution">
    <text evidence="2">The sequence shown here is derived from an EMBL/GenBank/DDBJ whole genome shotgun (WGS) entry which is preliminary data.</text>
</comment>
<name>A0ABY2QCF3_9HYPH</name>
<organism evidence="2 3">
    <name type="scientific">Ollibium composti</name>
    <dbReference type="NCBI Taxonomy" id="2675109"/>
    <lineage>
        <taxon>Bacteria</taxon>
        <taxon>Pseudomonadati</taxon>
        <taxon>Pseudomonadota</taxon>
        <taxon>Alphaproteobacteria</taxon>
        <taxon>Hyphomicrobiales</taxon>
        <taxon>Phyllobacteriaceae</taxon>
        <taxon>Ollibium</taxon>
    </lineage>
</organism>
<proteinExistence type="predicted"/>
<protein>
    <recommendedName>
        <fullName evidence="4">Lipoprotein</fullName>
    </recommendedName>
</protein>
<reference evidence="2 3" key="1">
    <citation type="submission" date="2019-04" db="EMBL/GenBank/DDBJ databases">
        <title>Mesorhizobium composti sp. nov., isolated from compost.</title>
        <authorList>
            <person name="Lin S.-Y."/>
            <person name="Hameed A."/>
            <person name="Hsieh Y.-T."/>
            <person name="Young C.-C."/>
        </authorList>
    </citation>
    <scope>NUCLEOTIDE SEQUENCE [LARGE SCALE GENOMIC DNA]</scope>
    <source>
        <strain evidence="2 3">CC-YTH430</strain>
    </source>
</reference>
<feature type="signal peptide" evidence="1">
    <location>
        <begin position="1"/>
        <end position="27"/>
    </location>
</feature>